<organism evidence="2 3">
    <name type="scientific">Micromonospora saelicesensis</name>
    <dbReference type="NCBI Taxonomy" id="285676"/>
    <lineage>
        <taxon>Bacteria</taxon>
        <taxon>Bacillati</taxon>
        <taxon>Actinomycetota</taxon>
        <taxon>Actinomycetes</taxon>
        <taxon>Micromonosporales</taxon>
        <taxon>Micromonosporaceae</taxon>
        <taxon>Micromonospora</taxon>
    </lineage>
</organism>
<name>A0ABX9CK39_9ACTN</name>
<feature type="region of interest" description="Disordered" evidence="1">
    <location>
        <begin position="1"/>
        <end position="32"/>
    </location>
</feature>
<proteinExistence type="predicted"/>
<evidence type="ECO:0000313" key="2">
    <source>
        <dbReference type="EMBL" id="RAN99494.1"/>
    </source>
</evidence>
<gene>
    <name evidence="2" type="ORF">GAR05_02739</name>
</gene>
<dbReference type="Proteomes" id="UP000249334">
    <property type="component" value="Unassembled WGS sequence"/>
</dbReference>
<keyword evidence="3" id="KW-1185">Reference proteome</keyword>
<reference evidence="2 3" key="1">
    <citation type="submission" date="2018-03" db="EMBL/GenBank/DDBJ databases">
        <title>Genomic framework for the identification of Micromonospora saelicesensis and Micromonospora noduli.</title>
        <authorList>
            <person name="Riesco R."/>
            <person name="Trujillo M.E."/>
        </authorList>
    </citation>
    <scope>NUCLEOTIDE SEQUENCE [LARGE SCALE GENOMIC DNA]</scope>
    <source>
        <strain evidence="2 3">GAR05</strain>
    </source>
</reference>
<evidence type="ECO:0000256" key="1">
    <source>
        <dbReference type="SAM" id="MobiDB-lite"/>
    </source>
</evidence>
<evidence type="ECO:0000313" key="3">
    <source>
        <dbReference type="Proteomes" id="UP000249334"/>
    </source>
</evidence>
<sequence>MAAGTVSSPPERAGITSGTSPEASCSGYLASG</sequence>
<protein>
    <submittedName>
        <fullName evidence="2">Uncharacterized protein</fullName>
    </submittedName>
</protein>
<accession>A0ABX9CK39</accession>
<comment type="caution">
    <text evidence="2">The sequence shown here is derived from an EMBL/GenBank/DDBJ whole genome shotgun (WGS) entry which is preliminary data.</text>
</comment>
<dbReference type="EMBL" id="PXXW01000020">
    <property type="protein sequence ID" value="RAN99494.1"/>
    <property type="molecule type" value="Genomic_DNA"/>
</dbReference>